<dbReference type="GO" id="GO:0006351">
    <property type="term" value="P:DNA-templated transcription"/>
    <property type="evidence" value="ECO:0007669"/>
    <property type="project" value="TreeGrafter"/>
</dbReference>
<dbReference type="SUPFAM" id="SSF46785">
    <property type="entry name" value="Winged helix' DNA-binding domain"/>
    <property type="match status" value="1"/>
</dbReference>
<dbReference type="PROSITE" id="PS50931">
    <property type="entry name" value="HTH_LYSR"/>
    <property type="match status" value="1"/>
</dbReference>
<evidence type="ECO:0000313" key="6">
    <source>
        <dbReference type="EMBL" id="OZY86668.1"/>
    </source>
</evidence>
<keyword evidence="3" id="KW-0238">DNA-binding</keyword>
<dbReference type="InterPro" id="IPR058163">
    <property type="entry name" value="LysR-type_TF_proteobact-type"/>
</dbReference>
<gene>
    <name evidence="6" type="ORF">CBP51_06535</name>
</gene>
<dbReference type="Pfam" id="PF00126">
    <property type="entry name" value="HTH_1"/>
    <property type="match status" value="1"/>
</dbReference>
<dbReference type="GO" id="GO:0003700">
    <property type="term" value="F:DNA-binding transcription factor activity"/>
    <property type="evidence" value="ECO:0007669"/>
    <property type="project" value="InterPro"/>
</dbReference>
<reference evidence="7" key="1">
    <citation type="submission" date="2017-05" db="EMBL/GenBank/DDBJ databases">
        <authorList>
            <person name="Barney B.M."/>
        </authorList>
    </citation>
    <scope>NUCLEOTIDE SEQUENCE [LARGE SCALE GENOMIC DNA]</scope>
    <source>
        <strain evidence="7">PSBB022</strain>
    </source>
</reference>
<evidence type="ECO:0000259" key="5">
    <source>
        <dbReference type="PROSITE" id="PS50931"/>
    </source>
</evidence>
<dbReference type="PANTHER" id="PTHR30537:SF35">
    <property type="entry name" value="TRANSCRIPTIONAL REGULATORY PROTEIN"/>
    <property type="match status" value="1"/>
</dbReference>
<protein>
    <submittedName>
        <fullName evidence="6">LysR family transcriptional regulator</fullName>
    </submittedName>
</protein>
<dbReference type="RefSeq" id="WP_094984285.1">
    <property type="nucleotide sequence ID" value="NZ_NHNI01000001.1"/>
</dbReference>
<name>A0A266Q9X5_9GAMM</name>
<dbReference type="InterPro" id="IPR036388">
    <property type="entry name" value="WH-like_DNA-bd_sf"/>
</dbReference>
<dbReference type="Proteomes" id="UP000216101">
    <property type="component" value="Unassembled WGS sequence"/>
</dbReference>
<dbReference type="PANTHER" id="PTHR30537">
    <property type="entry name" value="HTH-TYPE TRANSCRIPTIONAL REGULATOR"/>
    <property type="match status" value="1"/>
</dbReference>
<organism evidence="6 7">
    <name type="scientific">Cellvibrio mixtus</name>
    <dbReference type="NCBI Taxonomy" id="39650"/>
    <lineage>
        <taxon>Bacteria</taxon>
        <taxon>Pseudomonadati</taxon>
        <taxon>Pseudomonadota</taxon>
        <taxon>Gammaproteobacteria</taxon>
        <taxon>Cellvibrionales</taxon>
        <taxon>Cellvibrionaceae</taxon>
        <taxon>Cellvibrio</taxon>
    </lineage>
</organism>
<dbReference type="GO" id="GO:0043565">
    <property type="term" value="F:sequence-specific DNA binding"/>
    <property type="evidence" value="ECO:0007669"/>
    <property type="project" value="TreeGrafter"/>
</dbReference>
<dbReference type="FunFam" id="1.10.10.10:FF:000001">
    <property type="entry name" value="LysR family transcriptional regulator"/>
    <property type="match status" value="1"/>
</dbReference>
<keyword evidence="7" id="KW-1185">Reference proteome</keyword>
<evidence type="ECO:0000256" key="1">
    <source>
        <dbReference type="ARBA" id="ARBA00009437"/>
    </source>
</evidence>
<dbReference type="Gene3D" id="1.10.10.10">
    <property type="entry name" value="Winged helix-like DNA-binding domain superfamily/Winged helix DNA-binding domain"/>
    <property type="match status" value="1"/>
</dbReference>
<dbReference type="SUPFAM" id="SSF53850">
    <property type="entry name" value="Periplasmic binding protein-like II"/>
    <property type="match status" value="1"/>
</dbReference>
<evidence type="ECO:0000256" key="3">
    <source>
        <dbReference type="ARBA" id="ARBA00023125"/>
    </source>
</evidence>
<proteinExistence type="inferred from homology"/>
<dbReference type="FunFam" id="3.40.190.290:FF:000001">
    <property type="entry name" value="Transcriptional regulator, LysR family"/>
    <property type="match status" value="1"/>
</dbReference>
<evidence type="ECO:0000256" key="2">
    <source>
        <dbReference type="ARBA" id="ARBA00023015"/>
    </source>
</evidence>
<keyword evidence="4" id="KW-0804">Transcription</keyword>
<dbReference type="EMBL" id="NHNI01000001">
    <property type="protein sequence ID" value="OZY86668.1"/>
    <property type="molecule type" value="Genomic_DNA"/>
</dbReference>
<keyword evidence="2" id="KW-0805">Transcription regulation</keyword>
<dbReference type="Pfam" id="PF03466">
    <property type="entry name" value="LysR_substrate"/>
    <property type="match status" value="1"/>
</dbReference>
<comment type="caution">
    <text evidence="6">The sequence shown here is derived from an EMBL/GenBank/DDBJ whole genome shotgun (WGS) entry which is preliminary data.</text>
</comment>
<dbReference type="InterPro" id="IPR005119">
    <property type="entry name" value="LysR_subst-bd"/>
</dbReference>
<dbReference type="CDD" id="cd08422">
    <property type="entry name" value="PBP2_CrgA_like"/>
    <property type="match status" value="1"/>
</dbReference>
<evidence type="ECO:0000256" key="4">
    <source>
        <dbReference type="ARBA" id="ARBA00023163"/>
    </source>
</evidence>
<evidence type="ECO:0000313" key="7">
    <source>
        <dbReference type="Proteomes" id="UP000216101"/>
    </source>
</evidence>
<comment type="similarity">
    <text evidence="1">Belongs to the LysR transcriptional regulatory family.</text>
</comment>
<dbReference type="InterPro" id="IPR000847">
    <property type="entry name" value="LysR_HTH_N"/>
</dbReference>
<dbReference type="Gene3D" id="3.40.190.290">
    <property type="match status" value="1"/>
</dbReference>
<dbReference type="InterPro" id="IPR036390">
    <property type="entry name" value="WH_DNA-bd_sf"/>
</dbReference>
<feature type="domain" description="HTH lysR-type" evidence="5">
    <location>
        <begin position="1"/>
        <end position="59"/>
    </location>
</feature>
<accession>A0A266Q9X5</accession>
<sequence>MDKLTAMRIFTRIASTGSFSATAEQMSLSRAMVTRYISELEDWLNQRLLQRTTRKVTLTEAGEHFLVRCEQILALTEETLDAAATLGSELRGSLRLTCSASFAYAQMAAAIADFQALHPKVDIDMNVSDVSINLIEARIDVAIRISNNPDPLLIARKLANCASVLVASPEYLARYGVPASPEALVNHRCMSHAITGKYLWQFTRADEFAKVEIHSHFSANDAAVLLHAAIAGNGISLQPRYLAKDYIEAGKLVPVLADWTVPDLAINALYPSRQHLPLRVRTFLDFLVQRFEAEFW</sequence>
<dbReference type="AlphaFoldDB" id="A0A266Q9X5"/>